<dbReference type="GO" id="GO:0030001">
    <property type="term" value="P:metal ion transport"/>
    <property type="evidence" value="ECO:0007669"/>
    <property type="project" value="InterPro"/>
</dbReference>
<gene>
    <name evidence="6" type="ORF">CLV29_1474</name>
</gene>
<evidence type="ECO:0000256" key="4">
    <source>
        <dbReference type="SAM" id="MobiDB-lite"/>
    </source>
</evidence>
<reference evidence="6 7" key="1">
    <citation type="submission" date="2019-03" db="EMBL/GenBank/DDBJ databases">
        <title>Genomic Encyclopedia of Archaeal and Bacterial Type Strains, Phase II (KMG-II): from individual species to whole genera.</title>
        <authorList>
            <person name="Goeker M."/>
        </authorList>
    </citation>
    <scope>NUCLEOTIDE SEQUENCE [LARGE SCALE GENOMIC DNA]</scope>
    <source>
        <strain evidence="6 7">DSM 24323</strain>
    </source>
</reference>
<comment type="caution">
    <text evidence="6">The sequence shown here is derived from an EMBL/GenBank/DDBJ whole genome shotgun (WGS) entry which is preliminary data.</text>
</comment>
<accession>A0A4R7JBM1</accession>
<feature type="region of interest" description="Disordered" evidence="4">
    <location>
        <begin position="121"/>
        <end position="155"/>
    </location>
</feature>
<dbReference type="GO" id="GO:0046872">
    <property type="term" value="F:metal ion binding"/>
    <property type="evidence" value="ECO:0007669"/>
    <property type="project" value="InterPro"/>
</dbReference>
<dbReference type="InterPro" id="IPR006127">
    <property type="entry name" value="ZnuA-like"/>
</dbReference>
<dbReference type="PANTHER" id="PTHR42953">
    <property type="entry name" value="HIGH-AFFINITY ZINC UPTAKE SYSTEM PROTEIN ZNUA-RELATED"/>
    <property type="match status" value="1"/>
</dbReference>
<organism evidence="6 7">
    <name type="scientific">Naumannella halotolerans</name>
    <dbReference type="NCBI Taxonomy" id="993414"/>
    <lineage>
        <taxon>Bacteria</taxon>
        <taxon>Bacillati</taxon>
        <taxon>Actinomycetota</taxon>
        <taxon>Actinomycetes</taxon>
        <taxon>Propionibacteriales</taxon>
        <taxon>Propionibacteriaceae</taxon>
        <taxon>Naumannella</taxon>
    </lineage>
</organism>
<dbReference type="AlphaFoldDB" id="A0A4R7JBM1"/>
<dbReference type="Gene3D" id="3.40.50.1980">
    <property type="entry name" value="Nitrogenase molybdenum iron protein domain"/>
    <property type="match status" value="2"/>
</dbReference>
<dbReference type="Proteomes" id="UP000295371">
    <property type="component" value="Unassembled WGS sequence"/>
</dbReference>
<feature type="signal peptide" evidence="5">
    <location>
        <begin position="1"/>
        <end position="20"/>
    </location>
</feature>
<dbReference type="PANTHER" id="PTHR42953:SF3">
    <property type="entry name" value="HIGH-AFFINITY ZINC UPTAKE SYSTEM PROTEIN ZNUA"/>
    <property type="match status" value="1"/>
</dbReference>
<evidence type="ECO:0000256" key="1">
    <source>
        <dbReference type="ARBA" id="ARBA00011028"/>
    </source>
</evidence>
<evidence type="ECO:0000313" key="7">
    <source>
        <dbReference type="Proteomes" id="UP000295371"/>
    </source>
</evidence>
<dbReference type="PROSITE" id="PS51257">
    <property type="entry name" value="PROKAR_LIPOPROTEIN"/>
    <property type="match status" value="1"/>
</dbReference>
<keyword evidence="3 5" id="KW-0732">Signal</keyword>
<dbReference type="RefSeq" id="WP_243831784.1">
    <property type="nucleotide sequence ID" value="NZ_SOAW01000001.1"/>
</dbReference>
<sequence>MKLRLLAPLAAAPLLLTACATDSADPGANPEALTVVTSFYPLQYTAEQVGGDQVSVETLTQPGAEPHDLELTPQQVASITDADLVIYLAGLQPAVDEAIAEAQPAHVLEVGALVERIDGTEESAEHDHAEGEHAEGEHTESEHAEDEHDHGSLDPHIWLDPENMVAISDGVAAALTELQPDGGFDQRADTLDTTMQDLDQRFSEGLAECETRTFITSHAAFAYLAQRYDLEQISIRGISPDEEPSAARIAEVQELAKADNITTIFYETLVSPAVSEAVANDLGLVTDVLDPLEGLTDASRGTDYVSVMDSNLEALRTANRCQ</sequence>
<keyword evidence="7" id="KW-1185">Reference proteome</keyword>
<dbReference type="EMBL" id="SOAW01000001">
    <property type="protein sequence ID" value="TDT33839.1"/>
    <property type="molecule type" value="Genomic_DNA"/>
</dbReference>
<evidence type="ECO:0000256" key="2">
    <source>
        <dbReference type="ARBA" id="ARBA00022448"/>
    </source>
</evidence>
<evidence type="ECO:0000313" key="6">
    <source>
        <dbReference type="EMBL" id="TDT33839.1"/>
    </source>
</evidence>
<evidence type="ECO:0000256" key="5">
    <source>
        <dbReference type="SAM" id="SignalP"/>
    </source>
</evidence>
<proteinExistence type="inferred from homology"/>
<feature type="chain" id="PRO_5020526879" evidence="5">
    <location>
        <begin position="21"/>
        <end position="322"/>
    </location>
</feature>
<keyword evidence="2" id="KW-0813">Transport</keyword>
<name>A0A4R7JBM1_9ACTN</name>
<dbReference type="InterPro" id="IPR050492">
    <property type="entry name" value="Bact_metal-bind_prot9"/>
</dbReference>
<comment type="similarity">
    <text evidence="1">Belongs to the bacterial solute-binding protein 9 family.</text>
</comment>
<protein>
    <submittedName>
        <fullName evidence="6">Zinc transport system substrate-binding protein</fullName>
    </submittedName>
</protein>
<dbReference type="Pfam" id="PF01297">
    <property type="entry name" value="ZnuA"/>
    <property type="match status" value="1"/>
</dbReference>
<evidence type="ECO:0000256" key="3">
    <source>
        <dbReference type="ARBA" id="ARBA00022729"/>
    </source>
</evidence>
<dbReference type="SUPFAM" id="SSF53807">
    <property type="entry name" value="Helical backbone' metal receptor"/>
    <property type="match status" value="1"/>
</dbReference>